<name>A0A4P9ZFJ1_9ASCO</name>
<sequence>MDQHKVLHPVYPQISRFLHENSDCAADFLKKYGLEWAAAIRDAEIASKLDNSSEMAECTDKADVLAQFLPKFSLLFVLADFSDLLYQVHRIGLVVEFRLECTDHQQFAENRYFEVIYYYLLAILYGQLWFPNYSVLEEAAKIAGGTVGTKSWQQLEKSAASYHKKCQHLVKSLSDRHQDHVDGINRELRYYDMICWLCSFAHFKDNRFVDFVKDFDSLGDKIPLLESISMKQEAILMYQIANVATKNFCELVSCESESLMELYSGTTFVEAAMLSYLGKLAEADFPGAKRVFNADLVKHLDARIAYALPRKLAGSFWRYFTVIVDLKVFLLLLSCALLIPKEKLLDKIGYRDSSAEERDAVSASLIMVTAALSLGKVNVTYDEVQGVYRRGPVTDSEKLMQLKEELDDLDHVLEAEAVAQLVQARLVERLCS</sequence>
<proteinExistence type="predicted"/>
<dbReference type="AlphaFoldDB" id="A0A4P9ZFJ1"/>
<evidence type="ECO:0000313" key="1">
    <source>
        <dbReference type="EMBL" id="RKP30971.1"/>
    </source>
</evidence>
<dbReference type="OrthoDB" id="4093016at2759"/>
<keyword evidence="2" id="KW-1185">Reference proteome</keyword>
<reference evidence="2" key="1">
    <citation type="journal article" date="2018" name="Nat. Microbiol.">
        <title>Leveraging single-cell genomics to expand the fungal tree of life.</title>
        <authorList>
            <person name="Ahrendt S.R."/>
            <person name="Quandt C.A."/>
            <person name="Ciobanu D."/>
            <person name="Clum A."/>
            <person name="Salamov A."/>
            <person name="Andreopoulos B."/>
            <person name="Cheng J.F."/>
            <person name="Woyke T."/>
            <person name="Pelin A."/>
            <person name="Henrissat B."/>
            <person name="Reynolds N.K."/>
            <person name="Benny G.L."/>
            <person name="Smith M.E."/>
            <person name="James T.Y."/>
            <person name="Grigoriev I.V."/>
        </authorList>
    </citation>
    <scope>NUCLEOTIDE SEQUENCE [LARGE SCALE GENOMIC DNA]</scope>
    <source>
        <strain evidence="2">Baker2002</strain>
    </source>
</reference>
<organism evidence="1 2">
    <name type="scientific">Metschnikowia bicuspidata</name>
    <dbReference type="NCBI Taxonomy" id="27322"/>
    <lineage>
        <taxon>Eukaryota</taxon>
        <taxon>Fungi</taxon>
        <taxon>Dikarya</taxon>
        <taxon>Ascomycota</taxon>
        <taxon>Saccharomycotina</taxon>
        <taxon>Pichiomycetes</taxon>
        <taxon>Metschnikowiaceae</taxon>
        <taxon>Metschnikowia</taxon>
    </lineage>
</organism>
<gene>
    <name evidence="1" type="ORF">METBISCDRAFT_27013</name>
</gene>
<dbReference type="EMBL" id="ML004449">
    <property type="protein sequence ID" value="RKP30971.1"/>
    <property type="molecule type" value="Genomic_DNA"/>
</dbReference>
<evidence type="ECO:0008006" key="3">
    <source>
        <dbReference type="Google" id="ProtNLM"/>
    </source>
</evidence>
<evidence type="ECO:0000313" key="2">
    <source>
        <dbReference type="Proteomes" id="UP000268321"/>
    </source>
</evidence>
<protein>
    <recommendedName>
        <fullName evidence="3">PCI domain-containing protein</fullName>
    </recommendedName>
</protein>
<dbReference type="Proteomes" id="UP000268321">
    <property type="component" value="Unassembled WGS sequence"/>
</dbReference>
<accession>A0A4P9ZFJ1</accession>